<reference evidence="2 3" key="1">
    <citation type="submission" date="2023-08" db="EMBL/GenBank/DDBJ databases">
        <title>A Necator americanus chromosomal reference genome.</title>
        <authorList>
            <person name="Ilik V."/>
            <person name="Petrzelkova K.J."/>
            <person name="Pardy F."/>
            <person name="Fuh T."/>
            <person name="Niatou-Singa F.S."/>
            <person name="Gouil Q."/>
            <person name="Baker L."/>
            <person name="Ritchie M.E."/>
            <person name="Jex A.R."/>
            <person name="Gazzola D."/>
            <person name="Li H."/>
            <person name="Toshio Fujiwara R."/>
            <person name="Zhan B."/>
            <person name="Aroian R.V."/>
            <person name="Pafco B."/>
            <person name="Schwarz E.M."/>
        </authorList>
    </citation>
    <scope>NUCLEOTIDE SEQUENCE [LARGE SCALE GENOMIC DNA]</scope>
    <source>
        <strain evidence="2 3">Aroian</strain>
        <tissue evidence="2">Whole animal</tissue>
    </source>
</reference>
<evidence type="ECO:0000256" key="1">
    <source>
        <dbReference type="SAM" id="MobiDB-lite"/>
    </source>
</evidence>
<keyword evidence="3" id="KW-1185">Reference proteome</keyword>
<accession>A0ABR1E8A8</accession>
<sequence>MKRRSDEREVGASVCAARFTLSQSAGRPASQPAVDGCACSTGSLDVDCGANWAIADRRDNTEGEKRHSGLTRADPPRQC</sequence>
<dbReference type="Proteomes" id="UP001303046">
    <property type="component" value="Unassembled WGS sequence"/>
</dbReference>
<comment type="caution">
    <text evidence="2">The sequence shown here is derived from an EMBL/GenBank/DDBJ whole genome shotgun (WGS) entry which is preliminary data.</text>
</comment>
<organism evidence="2 3">
    <name type="scientific">Necator americanus</name>
    <name type="common">Human hookworm</name>
    <dbReference type="NCBI Taxonomy" id="51031"/>
    <lineage>
        <taxon>Eukaryota</taxon>
        <taxon>Metazoa</taxon>
        <taxon>Ecdysozoa</taxon>
        <taxon>Nematoda</taxon>
        <taxon>Chromadorea</taxon>
        <taxon>Rhabditida</taxon>
        <taxon>Rhabditina</taxon>
        <taxon>Rhabditomorpha</taxon>
        <taxon>Strongyloidea</taxon>
        <taxon>Ancylostomatidae</taxon>
        <taxon>Bunostominae</taxon>
        <taxon>Necator</taxon>
    </lineage>
</organism>
<evidence type="ECO:0000313" key="3">
    <source>
        <dbReference type="Proteomes" id="UP001303046"/>
    </source>
</evidence>
<evidence type="ECO:0000313" key="2">
    <source>
        <dbReference type="EMBL" id="KAK6758878.1"/>
    </source>
</evidence>
<dbReference type="EMBL" id="JAVFWL010000005">
    <property type="protein sequence ID" value="KAK6758878.1"/>
    <property type="molecule type" value="Genomic_DNA"/>
</dbReference>
<name>A0ABR1E8A8_NECAM</name>
<proteinExistence type="predicted"/>
<feature type="region of interest" description="Disordered" evidence="1">
    <location>
        <begin position="57"/>
        <end position="79"/>
    </location>
</feature>
<gene>
    <name evidence="2" type="primary">Necator_chrV.g21026</name>
    <name evidence="2" type="ORF">RB195_016233</name>
</gene>
<feature type="compositionally biased region" description="Basic and acidic residues" evidence="1">
    <location>
        <begin position="57"/>
        <end position="67"/>
    </location>
</feature>
<protein>
    <submittedName>
        <fullName evidence="2">Uncharacterized protein</fullName>
    </submittedName>
</protein>